<feature type="transmembrane region" description="Helical" evidence="7">
    <location>
        <begin position="115"/>
        <end position="135"/>
    </location>
</feature>
<sequence length="476" mass="51465">MCESASQSISDMLRSVCQSVAGLGMMIYTSAALTLVSLAAVPPLAVMALVAGKSVRDTSRSTATQLGIMTSYSSERFANLKEVHASGQNVTESRNFYSVLRGLLEAGLTEAKSRAMFFGSAGFVGNCIILGVLFYGGELVQSQQMTIGQLGTFLMYAAYVGIASTRLSTSYAEAMRAVAASDRIWAIMPPEEYLSSSAYELTPLPVLDLETLGQLSKLPPPGETLLQLSSVDFAYPGQKNILLEEVNFDVKVGETLAIAGASGVGKSTIAALVLRLFDPVKGNIRWIGNDLSGIDLDLWRRYLVGAVLQESTLFSGTLEENILYASRNSVGKNERDPKRLEEAMKAAQLSSFLHRMDAPVGEAGRELSGGQKQRVLLARALYKQPPLLLLDEATSALDTKTEEDLFLSLRQYLQSLPHKTTVLMIAHRMSSLQHADRVLVLGKKNQGQSILAEGTLQQLTQPGDSQDSLLDSILKL</sequence>
<dbReference type="AlphaFoldDB" id="A0ABD2Q3R5"/>
<evidence type="ECO:0000256" key="1">
    <source>
        <dbReference type="ARBA" id="ARBA00004141"/>
    </source>
</evidence>
<dbReference type="Gene3D" id="3.40.50.300">
    <property type="entry name" value="P-loop containing nucleotide triphosphate hydrolases"/>
    <property type="match status" value="1"/>
</dbReference>
<organism evidence="10 11">
    <name type="scientific">Cichlidogyrus casuarinus</name>
    <dbReference type="NCBI Taxonomy" id="1844966"/>
    <lineage>
        <taxon>Eukaryota</taxon>
        <taxon>Metazoa</taxon>
        <taxon>Spiralia</taxon>
        <taxon>Lophotrochozoa</taxon>
        <taxon>Platyhelminthes</taxon>
        <taxon>Monogenea</taxon>
        <taxon>Monopisthocotylea</taxon>
        <taxon>Dactylogyridea</taxon>
        <taxon>Ancyrocephalidae</taxon>
        <taxon>Cichlidogyrus</taxon>
    </lineage>
</organism>
<feature type="domain" description="ABC transmembrane type-1" evidence="9">
    <location>
        <begin position="1"/>
        <end position="176"/>
    </location>
</feature>
<dbReference type="GO" id="GO:0016020">
    <property type="term" value="C:membrane"/>
    <property type="evidence" value="ECO:0007669"/>
    <property type="project" value="UniProtKB-SubCell"/>
</dbReference>
<dbReference type="Pfam" id="PF00005">
    <property type="entry name" value="ABC_tran"/>
    <property type="match status" value="1"/>
</dbReference>
<dbReference type="InterPro" id="IPR011527">
    <property type="entry name" value="ABC1_TM_dom"/>
</dbReference>
<dbReference type="InterPro" id="IPR039421">
    <property type="entry name" value="Type_1_exporter"/>
</dbReference>
<dbReference type="SUPFAM" id="SSF90123">
    <property type="entry name" value="ABC transporter transmembrane region"/>
    <property type="match status" value="1"/>
</dbReference>
<name>A0ABD2Q3R5_9PLAT</name>
<dbReference type="GO" id="GO:0005524">
    <property type="term" value="F:ATP binding"/>
    <property type="evidence" value="ECO:0007669"/>
    <property type="project" value="UniProtKB-KW"/>
</dbReference>
<keyword evidence="4" id="KW-0067">ATP-binding</keyword>
<dbReference type="InterPro" id="IPR017871">
    <property type="entry name" value="ABC_transporter-like_CS"/>
</dbReference>
<evidence type="ECO:0000256" key="5">
    <source>
        <dbReference type="ARBA" id="ARBA00022989"/>
    </source>
</evidence>
<evidence type="ECO:0000259" key="8">
    <source>
        <dbReference type="PROSITE" id="PS50893"/>
    </source>
</evidence>
<keyword evidence="3" id="KW-0547">Nucleotide-binding</keyword>
<dbReference type="InterPro" id="IPR027417">
    <property type="entry name" value="P-loop_NTPase"/>
</dbReference>
<dbReference type="SMART" id="SM00382">
    <property type="entry name" value="AAA"/>
    <property type="match status" value="1"/>
</dbReference>
<evidence type="ECO:0000256" key="4">
    <source>
        <dbReference type="ARBA" id="ARBA00022840"/>
    </source>
</evidence>
<dbReference type="InterPro" id="IPR003593">
    <property type="entry name" value="AAA+_ATPase"/>
</dbReference>
<evidence type="ECO:0000256" key="3">
    <source>
        <dbReference type="ARBA" id="ARBA00022741"/>
    </source>
</evidence>
<accession>A0ABD2Q3R5</accession>
<dbReference type="Pfam" id="PF00664">
    <property type="entry name" value="ABC_membrane"/>
    <property type="match status" value="1"/>
</dbReference>
<dbReference type="Proteomes" id="UP001626550">
    <property type="component" value="Unassembled WGS sequence"/>
</dbReference>
<evidence type="ECO:0000256" key="7">
    <source>
        <dbReference type="SAM" id="Phobius"/>
    </source>
</evidence>
<keyword evidence="11" id="KW-1185">Reference proteome</keyword>
<feature type="domain" description="ABC transporter" evidence="8">
    <location>
        <begin position="226"/>
        <end position="468"/>
    </location>
</feature>
<feature type="transmembrane region" description="Helical" evidence="7">
    <location>
        <begin position="147"/>
        <end position="167"/>
    </location>
</feature>
<feature type="transmembrane region" description="Helical" evidence="7">
    <location>
        <begin position="25"/>
        <end position="51"/>
    </location>
</feature>
<gene>
    <name evidence="10" type="ORF">Ciccas_007126</name>
</gene>
<keyword evidence="5 7" id="KW-1133">Transmembrane helix</keyword>
<dbReference type="InterPro" id="IPR036640">
    <property type="entry name" value="ABC1_TM_sf"/>
</dbReference>
<dbReference type="PANTHER" id="PTHR43394:SF1">
    <property type="entry name" value="ATP-BINDING CASSETTE SUB-FAMILY B MEMBER 10, MITOCHONDRIAL"/>
    <property type="match status" value="1"/>
</dbReference>
<dbReference type="PROSITE" id="PS50893">
    <property type="entry name" value="ABC_TRANSPORTER_2"/>
    <property type="match status" value="1"/>
</dbReference>
<evidence type="ECO:0000256" key="6">
    <source>
        <dbReference type="ARBA" id="ARBA00023136"/>
    </source>
</evidence>
<dbReference type="PROSITE" id="PS00211">
    <property type="entry name" value="ABC_TRANSPORTER_1"/>
    <property type="match status" value="1"/>
</dbReference>
<keyword evidence="2 7" id="KW-0812">Transmembrane</keyword>
<protein>
    <submittedName>
        <fullName evidence="10">Uncharacterized protein</fullName>
    </submittedName>
</protein>
<evidence type="ECO:0000313" key="11">
    <source>
        <dbReference type="Proteomes" id="UP001626550"/>
    </source>
</evidence>
<dbReference type="SUPFAM" id="SSF52540">
    <property type="entry name" value="P-loop containing nucleoside triphosphate hydrolases"/>
    <property type="match status" value="1"/>
</dbReference>
<dbReference type="PANTHER" id="PTHR43394">
    <property type="entry name" value="ATP-DEPENDENT PERMEASE MDL1, MITOCHONDRIAL"/>
    <property type="match status" value="1"/>
</dbReference>
<dbReference type="InterPro" id="IPR003439">
    <property type="entry name" value="ABC_transporter-like_ATP-bd"/>
</dbReference>
<comment type="caution">
    <text evidence="10">The sequence shown here is derived from an EMBL/GenBank/DDBJ whole genome shotgun (WGS) entry which is preliminary data.</text>
</comment>
<evidence type="ECO:0000256" key="2">
    <source>
        <dbReference type="ARBA" id="ARBA00022692"/>
    </source>
</evidence>
<keyword evidence="6 7" id="KW-0472">Membrane</keyword>
<proteinExistence type="predicted"/>
<comment type="subcellular location">
    <subcellularLocation>
        <location evidence="1">Membrane</location>
        <topology evidence="1">Multi-pass membrane protein</topology>
    </subcellularLocation>
</comment>
<evidence type="ECO:0000313" key="10">
    <source>
        <dbReference type="EMBL" id="KAL3314258.1"/>
    </source>
</evidence>
<reference evidence="10 11" key="1">
    <citation type="submission" date="2024-11" db="EMBL/GenBank/DDBJ databases">
        <title>Adaptive evolution of stress response genes in parasites aligns with host niche diversity.</title>
        <authorList>
            <person name="Hahn C."/>
            <person name="Resl P."/>
        </authorList>
    </citation>
    <scope>NUCLEOTIDE SEQUENCE [LARGE SCALE GENOMIC DNA]</scope>
    <source>
        <strain evidence="10">EGGRZ-B1_66</strain>
        <tissue evidence="10">Body</tissue>
    </source>
</reference>
<dbReference type="Gene3D" id="1.20.1560.10">
    <property type="entry name" value="ABC transporter type 1, transmembrane domain"/>
    <property type="match status" value="1"/>
</dbReference>
<dbReference type="PROSITE" id="PS50929">
    <property type="entry name" value="ABC_TM1F"/>
    <property type="match status" value="1"/>
</dbReference>
<dbReference type="EMBL" id="JBJKFK010001053">
    <property type="protein sequence ID" value="KAL3314258.1"/>
    <property type="molecule type" value="Genomic_DNA"/>
</dbReference>
<evidence type="ECO:0000259" key="9">
    <source>
        <dbReference type="PROSITE" id="PS50929"/>
    </source>
</evidence>